<feature type="compositionally biased region" description="Low complexity" evidence="4">
    <location>
        <begin position="123"/>
        <end position="156"/>
    </location>
</feature>
<dbReference type="Gene3D" id="1.25.40.180">
    <property type="match status" value="1"/>
</dbReference>
<keyword evidence="3" id="KW-0648">Protein biosynthesis</keyword>
<name>X6NXR6_RETFI</name>
<feature type="region of interest" description="Disordered" evidence="4">
    <location>
        <begin position="69"/>
        <end position="176"/>
    </location>
</feature>
<dbReference type="GO" id="GO:0003729">
    <property type="term" value="F:mRNA binding"/>
    <property type="evidence" value="ECO:0007669"/>
    <property type="project" value="TreeGrafter"/>
</dbReference>
<evidence type="ECO:0000256" key="5">
    <source>
        <dbReference type="SAM" id="Phobius"/>
    </source>
</evidence>
<feature type="region of interest" description="Disordered" evidence="4">
    <location>
        <begin position="659"/>
        <end position="708"/>
    </location>
</feature>
<keyword evidence="8" id="KW-1185">Reference proteome</keyword>
<dbReference type="AlphaFoldDB" id="X6NXR6"/>
<dbReference type="GO" id="GO:0003743">
    <property type="term" value="F:translation initiation factor activity"/>
    <property type="evidence" value="ECO:0007669"/>
    <property type="project" value="UniProtKB-KW"/>
</dbReference>
<feature type="region of interest" description="Disordered" evidence="4">
    <location>
        <begin position="1"/>
        <end position="38"/>
    </location>
</feature>
<reference evidence="7 8" key="1">
    <citation type="journal article" date="2013" name="Curr. Biol.">
        <title>The Genome of the Foraminiferan Reticulomyxa filosa.</title>
        <authorList>
            <person name="Glockner G."/>
            <person name="Hulsmann N."/>
            <person name="Schleicher M."/>
            <person name="Noegel A.A."/>
            <person name="Eichinger L."/>
            <person name="Gallinger C."/>
            <person name="Pawlowski J."/>
            <person name="Sierra R."/>
            <person name="Euteneuer U."/>
            <person name="Pillet L."/>
            <person name="Moustafa A."/>
            <person name="Platzer M."/>
            <person name="Groth M."/>
            <person name="Szafranski K."/>
            <person name="Schliwa M."/>
        </authorList>
    </citation>
    <scope>NUCLEOTIDE SEQUENCE [LARGE SCALE GENOMIC DNA]</scope>
</reference>
<keyword evidence="5" id="KW-0472">Membrane</keyword>
<dbReference type="Proteomes" id="UP000023152">
    <property type="component" value="Unassembled WGS sequence"/>
</dbReference>
<accession>X6NXR6</accession>
<evidence type="ECO:0000313" key="8">
    <source>
        <dbReference type="Proteomes" id="UP000023152"/>
    </source>
</evidence>
<dbReference type="InterPro" id="IPR003890">
    <property type="entry name" value="MIF4G-like_typ-3"/>
</dbReference>
<protein>
    <submittedName>
        <fullName evidence="7">Eukaryotic translation initiation factor 4 gamma</fullName>
    </submittedName>
</protein>
<dbReference type="SUPFAM" id="SSF48371">
    <property type="entry name" value="ARM repeat"/>
    <property type="match status" value="1"/>
</dbReference>
<feature type="compositionally biased region" description="Polar residues" evidence="4">
    <location>
        <begin position="398"/>
        <end position="407"/>
    </location>
</feature>
<keyword evidence="5" id="KW-1133">Transmembrane helix</keyword>
<keyword evidence="5" id="KW-0812">Transmembrane</keyword>
<organism evidence="7 8">
    <name type="scientific">Reticulomyxa filosa</name>
    <dbReference type="NCBI Taxonomy" id="46433"/>
    <lineage>
        <taxon>Eukaryota</taxon>
        <taxon>Sar</taxon>
        <taxon>Rhizaria</taxon>
        <taxon>Retaria</taxon>
        <taxon>Foraminifera</taxon>
        <taxon>Monothalamids</taxon>
        <taxon>Reticulomyxidae</taxon>
        <taxon>Reticulomyxa</taxon>
    </lineage>
</organism>
<feature type="compositionally biased region" description="Basic and acidic residues" evidence="4">
    <location>
        <begin position="78"/>
        <end position="91"/>
    </location>
</feature>
<dbReference type="PANTHER" id="PTHR23253:SF9">
    <property type="entry name" value="EUKARYOTIC TRANSLATION INITIATION FACTOR 4 GAMMA 2"/>
    <property type="match status" value="1"/>
</dbReference>
<dbReference type="GO" id="GO:0016281">
    <property type="term" value="C:eukaryotic translation initiation factor 4F complex"/>
    <property type="evidence" value="ECO:0007669"/>
    <property type="project" value="TreeGrafter"/>
</dbReference>
<feature type="compositionally biased region" description="Basic and acidic residues" evidence="4">
    <location>
        <begin position="14"/>
        <end position="30"/>
    </location>
</feature>
<feature type="non-terminal residue" evidence="7">
    <location>
        <position position="1"/>
    </location>
</feature>
<sequence>ETNKAPQYQEYTEFDSHRPSPELSPRERDVQPGMGIGTGMRITIGFEKEEILNGEGGVEEVVIEDNHFGAAQSAIDPDQQRSIDPNNDRFFNDSAPTDQKHTQDDGPVKVGELSGEDEDHNDNNNNNNRYDNDNNNGNSNDNNNGNGIDNADNTNNESKDQSKWSGKESEYFENDNELERDKISGLAYRYSHGNPIVHSLERLLDLQLRFSDEPKSELLGGDEWTSAYVSVHRPSHSYIKNLDWVSFSAREKGDDVDEHEDEKKRGDTRMTLRPAGNLKRNIRPPQTHALQEDKDSHRYQVKMEHQLLPDERLIKKVRGILNKITPEKFDVLAKRMISLVQDDVTNQDQYALVLSSILDKAATENKFVEQYVELCVELYQSRLKPLLKLMKMTNDMNATRGTASGNDGTDEKKQNRSAQKEFRRMCIEFLQTKLASQRIQVLENIDEMEEFQSMDKEDVDNIKIARKKKLLGFMSVLGELYNRDLISENIIFDGVIPNYLGKKDSPPLPLDIESLCALLEQCCVTLEDNPSAKRKAEECLNKMHLWARDMEPRIRFRVDAICEIKNNQWVNPHKTDKAKTLREIRQEFFKQQQKQSSRTLSSNKSSLLHSSIPADIKRGRSDGSHSSRGSFYYLFISLSIYFFVCLFVDDEKIRSFRSYNDDKEEEEEAEAEEQEQEENNDYIDREEDNTVAVDGREDEGKDSRNNSDCVVIAEPRDDLSNEELVKTVQKYLRAQALETAEGFVMQYSDRWTGHMWTRLINQVCQEWSPDEVKTYFVSWMETPVTKGWLSYSIVVDIGKELGKNFEFECVDIPMLPEFYGATFATMAMHGAKDNFVVIFKDFVITVRDTEAKPKTWMAVLRHGLKYITTANHQNKDSVLTSFRSLKLASLLNSNFLQ</sequence>
<feature type="non-terminal residue" evidence="7">
    <location>
        <position position="897"/>
    </location>
</feature>
<feature type="compositionally biased region" description="Basic and acidic residues" evidence="4">
    <location>
        <begin position="98"/>
        <end position="107"/>
    </location>
</feature>
<comment type="similarity">
    <text evidence="1">Belongs to the eukaryotic initiation factor 4G family.</text>
</comment>
<evidence type="ECO:0000256" key="4">
    <source>
        <dbReference type="SAM" id="MobiDB-lite"/>
    </source>
</evidence>
<dbReference type="PANTHER" id="PTHR23253">
    <property type="entry name" value="EUKARYOTIC TRANSLATION INITIATION FACTOR 4 GAMMA"/>
    <property type="match status" value="1"/>
</dbReference>
<feature type="transmembrane region" description="Helical" evidence="5">
    <location>
        <begin position="630"/>
        <end position="648"/>
    </location>
</feature>
<evidence type="ECO:0000256" key="1">
    <source>
        <dbReference type="ARBA" id="ARBA00005775"/>
    </source>
</evidence>
<gene>
    <name evidence="7" type="ORF">RFI_06015</name>
</gene>
<feature type="compositionally biased region" description="Basic and acidic residues" evidence="4">
    <location>
        <begin position="157"/>
        <end position="170"/>
    </location>
</feature>
<feature type="region of interest" description="Disordered" evidence="4">
    <location>
        <begin position="398"/>
        <end position="417"/>
    </location>
</feature>
<feature type="domain" description="MIF4G" evidence="6">
    <location>
        <begin position="314"/>
        <end position="568"/>
    </location>
</feature>
<feature type="compositionally biased region" description="Polar residues" evidence="4">
    <location>
        <begin position="1"/>
        <end position="10"/>
    </location>
</feature>
<feature type="compositionally biased region" description="Acidic residues" evidence="4">
    <location>
        <begin position="662"/>
        <end position="689"/>
    </location>
</feature>
<feature type="compositionally biased region" description="Basic and acidic residues" evidence="4">
    <location>
        <begin position="694"/>
        <end position="705"/>
    </location>
</feature>
<dbReference type="EMBL" id="ASPP01005127">
    <property type="protein sequence ID" value="ETO31105.1"/>
    <property type="molecule type" value="Genomic_DNA"/>
</dbReference>
<keyword evidence="2 7" id="KW-0396">Initiation factor</keyword>
<dbReference type="Pfam" id="PF02854">
    <property type="entry name" value="MIF4G"/>
    <property type="match status" value="1"/>
</dbReference>
<comment type="caution">
    <text evidence="7">The sequence shown here is derived from an EMBL/GenBank/DDBJ whole genome shotgun (WGS) entry which is preliminary data.</text>
</comment>
<evidence type="ECO:0000259" key="6">
    <source>
        <dbReference type="SMART" id="SM00543"/>
    </source>
</evidence>
<dbReference type="InterPro" id="IPR016024">
    <property type="entry name" value="ARM-type_fold"/>
</dbReference>
<feature type="compositionally biased region" description="Basic and acidic residues" evidence="4">
    <location>
        <begin position="261"/>
        <end position="270"/>
    </location>
</feature>
<feature type="region of interest" description="Disordered" evidence="4">
    <location>
        <begin position="251"/>
        <end position="270"/>
    </location>
</feature>
<evidence type="ECO:0000256" key="2">
    <source>
        <dbReference type="ARBA" id="ARBA00022540"/>
    </source>
</evidence>
<proteinExistence type="inferred from homology"/>
<dbReference type="SMART" id="SM00543">
    <property type="entry name" value="MIF4G"/>
    <property type="match status" value="1"/>
</dbReference>
<evidence type="ECO:0000313" key="7">
    <source>
        <dbReference type="EMBL" id="ETO31105.1"/>
    </source>
</evidence>
<evidence type="ECO:0000256" key="3">
    <source>
        <dbReference type="ARBA" id="ARBA00022917"/>
    </source>
</evidence>
<dbReference type="OrthoDB" id="514777at2759"/>